<accession>A0A8H3QFC4</accession>
<organism evidence="2 3">
    <name type="scientific">Rhizophagus clarus</name>
    <dbReference type="NCBI Taxonomy" id="94130"/>
    <lineage>
        <taxon>Eukaryota</taxon>
        <taxon>Fungi</taxon>
        <taxon>Fungi incertae sedis</taxon>
        <taxon>Mucoromycota</taxon>
        <taxon>Glomeromycotina</taxon>
        <taxon>Glomeromycetes</taxon>
        <taxon>Glomerales</taxon>
        <taxon>Glomeraceae</taxon>
        <taxon>Rhizophagus</taxon>
    </lineage>
</organism>
<dbReference type="Proteomes" id="UP000615446">
    <property type="component" value="Unassembled WGS sequence"/>
</dbReference>
<dbReference type="OrthoDB" id="2318579at2759"/>
<keyword evidence="1" id="KW-0732">Signal</keyword>
<sequence>MNLSFILVFVLSLPFVTVSQLLSVKQLTPKLFTVNSTGTNKYTATIKWDGTLNDDNQKLNSDFAYYPKGIVTIENTPQYPVFGDQIDPAALLMAMGFTYVTTFQV</sequence>
<evidence type="ECO:0000313" key="2">
    <source>
        <dbReference type="EMBL" id="GES74944.1"/>
    </source>
</evidence>
<dbReference type="AlphaFoldDB" id="A0A8H3QFC4"/>
<name>A0A8H3QFC4_9GLOM</name>
<feature type="chain" id="PRO_5034365009" evidence="1">
    <location>
        <begin position="20"/>
        <end position="105"/>
    </location>
</feature>
<gene>
    <name evidence="2" type="ORF">RCL2_000240200</name>
</gene>
<feature type="signal peptide" evidence="1">
    <location>
        <begin position="1"/>
        <end position="19"/>
    </location>
</feature>
<protein>
    <submittedName>
        <fullName evidence="2">Uncharacterized protein</fullName>
    </submittedName>
</protein>
<evidence type="ECO:0000256" key="1">
    <source>
        <dbReference type="SAM" id="SignalP"/>
    </source>
</evidence>
<reference evidence="2" key="1">
    <citation type="submission" date="2019-10" db="EMBL/GenBank/DDBJ databases">
        <title>Conservation and host-specific expression of non-tandemly repeated heterogenous ribosome RNA gene in arbuscular mycorrhizal fungi.</title>
        <authorList>
            <person name="Maeda T."/>
            <person name="Kobayashi Y."/>
            <person name="Nakagawa T."/>
            <person name="Ezawa T."/>
            <person name="Yamaguchi K."/>
            <person name="Bino T."/>
            <person name="Nishimoto Y."/>
            <person name="Shigenobu S."/>
            <person name="Kawaguchi M."/>
        </authorList>
    </citation>
    <scope>NUCLEOTIDE SEQUENCE</scope>
    <source>
        <strain evidence="2">HR1</strain>
    </source>
</reference>
<comment type="caution">
    <text evidence="2">The sequence shown here is derived from an EMBL/GenBank/DDBJ whole genome shotgun (WGS) entry which is preliminary data.</text>
</comment>
<proteinExistence type="predicted"/>
<dbReference type="EMBL" id="BLAL01000013">
    <property type="protein sequence ID" value="GES74944.1"/>
    <property type="molecule type" value="Genomic_DNA"/>
</dbReference>
<evidence type="ECO:0000313" key="3">
    <source>
        <dbReference type="Proteomes" id="UP000615446"/>
    </source>
</evidence>